<evidence type="ECO:0000313" key="2">
    <source>
        <dbReference type="Proteomes" id="UP000694383"/>
    </source>
</evidence>
<proteinExistence type="predicted"/>
<evidence type="ECO:0000313" key="1">
    <source>
        <dbReference type="Ensembl" id="ENSOSIP00000007872.1"/>
    </source>
</evidence>
<accession>A0A8C7X5Q4</accession>
<keyword evidence="2" id="KW-1185">Reference proteome</keyword>
<dbReference type="Ensembl" id="ENSOSIT00000008409.1">
    <property type="protein sequence ID" value="ENSOSIP00000007872.1"/>
    <property type="gene ID" value="ENSOSIG00000005161.1"/>
</dbReference>
<protein>
    <submittedName>
        <fullName evidence="1">Uncharacterized protein</fullName>
    </submittedName>
</protein>
<dbReference type="AlphaFoldDB" id="A0A8C7X5Q4"/>
<reference evidence="1" key="1">
    <citation type="submission" date="2025-08" db="UniProtKB">
        <authorList>
            <consortium name="Ensembl"/>
        </authorList>
    </citation>
    <scope>IDENTIFICATION</scope>
</reference>
<dbReference type="Proteomes" id="UP000694383">
    <property type="component" value="Unplaced"/>
</dbReference>
<sequence>MAEEDERGPGAAHRMVSVMEGLLEKLDALNYEELLDKHNMKKVCRSGTKRAKSRV</sequence>
<reference evidence="1" key="2">
    <citation type="submission" date="2025-09" db="UniProtKB">
        <authorList>
            <consortium name="Ensembl"/>
        </authorList>
    </citation>
    <scope>IDENTIFICATION</scope>
</reference>
<organism evidence="1 2">
    <name type="scientific">Oryzias sinensis</name>
    <name type="common">Chinese medaka</name>
    <dbReference type="NCBI Taxonomy" id="183150"/>
    <lineage>
        <taxon>Eukaryota</taxon>
        <taxon>Metazoa</taxon>
        <taxon>Chordata</taxon>
        <taxon>Craniata</taxon>
        <taxon>Vertebrata</taxon>
        <taxon>Euteleostomi</taxon>
        <taxon>Actinopterygii</taxon>
        <taxon>Neopterygii</taxon>
        <taxon>Teleostei</taxon>
        <taxon>Neoteleostei</taxon>
        <taxon>Acanthomorphata</taxon>
        <taxon>Ovalentaria</taxon>
        <taxon>Atherinomorphae</taxon>
        <taxon>Beloniformes</taxon>
        <taxon>Adrianichthyidae</taxon>
        <taxon>Oryziinae</taxon>
        <taxon>Oryzias</taxon>
    </lineage>
</organism>
<name>A0A8C7X5Q4_9TELE</name>